<feature type="transmembrane region" description="Helical" evidence="9">
    <location>
        <begin position="72"/>
        <end position="94"/>
    </location>
</feature>
<dbReference type="SUPFAM" id="SSF81321">
    <property type="entry name" value="Family A G protein-coupled receptor-like"/>
    <property type="match status" value="1"/>
</dbReference>
<feature type="transmembrane region" description="Helical" evidence="9">
    <location>
        <begin position="199"/>
        <end position="223"/>
    </location>
</feature>
<keyword evidence="8" id="KW-0807">Transducer</keyword>
<sequence>MQFAPTPVPTMLCPILQDPNNATVCSDDKPLPKDYFLSAAYSLLFAVGLAGNLTAIVVYVTMLRPWKTSAVIMVNLALADLLHMLTLPFLVQYYKDGETWKSGRYMCYLVRFAFFFNLYSSVLLLTGLAAFRWLVVARPLCAAQVQRRSWGLAACAAAWAAAIALVGPMLYILSAGDKKDGNGTICVDFASQRSRCVGWYSRVLTALGFLLPLATVAACYAGIVRELAKGPYKASPRRVRARRLPLAILAGFVVCFLPYHVLRELRVETVLAPEDWPCKARWGIHVAYIISRPLAAANTLCNLGLNTLAGGRFQRAIWRIVGAGRRCLNGAPLGLVGGTDQKLATHNRRMHVVNAAVQCPARGRNEADREATNANNPWVDVV</sequence>
<dbReference type="InterPro" id="IPR017452">
    <property type="entry name" value="GPCR_Rhodpsn_7TM"/>
</dbReference>
<evidence type="ECO:0000256" key="9">
    <source>
        <dbReference type="SAM" id="Phobius"/>
    </source>
</evidence>
<proteinExistence type="predicted"/>
<evidence type="ECO:0000313" key="11">
    <source>
        <dbReference type="Ensembl" id="ENSGMOP00000031385.1"/>
    </source>
</evidence>
<dbReference type="GeneTree" id="ENSGT01030000234621"/>
<evidence type="ECO:0000256" key="2">
    <source>
        <dbReference type="ARBA" id="ARBA00022475"/>
    </source>
</evidence>
<evidence type="ECO:0000256" key="8">
    <source>
        <dbReference type="ARBA" id="ARBA00023224"/>
    </source>
</evidence>
<dbReference type="Proteomes" id="UP000694546">
    <property type="component" value="Chromosome 4"/>
</dbReference>
<dbReference type="PRINTS" id="PR00237">
    <property type="entry name" value="GPCRRHODOPSN"/>
</dbReference>
<reference evidence="11" key="2">
    <citation type="submission" date="2025-09" db="UniProtKB">
        <authorList>
            <consortium name="Ensembl"/>
        </authorList>
    </citation>
    <scope>IDENTIFICATION</scope>
</reference>
<keyword evidence="4 9" id="KW-1133">Transmembrane helix</keyword>
<comment type="subcellular location">
    <subcellularLocation>
        <location evidence="1">Cell membrane</location>
        <topology evidence="1">Multi-pass membrane protein</topology>
    </subcellularLocation>
</comment>
<dbReference type="PROSITE" id="PS50262">
    <property type="entry name" value="G_PROTEIN_RECEP_F1_2"/>
    <property type="match status" value="1"/>
</dbReference>
<evidence type="ECO:0000256" key="1">
    <source>
        <dbReference type="ARBA" id="ARBA00004651"/>
    </source>
</evidence>
<keyword evidence="6 9" id="KW-0472">Membrane</keyword>
<dbReference type="PANTHER" id="PTHR24231">
    <property type="entry name" value="PURINOCEPTOR-RELATED G-PROTEIN COUPLED RECEPTOR"/>
    <property type="match status" value="1"/>
</dbReference>
<protein>
    <recommendedName>
        <fullName evidence="10">G-protein coupled receptors family 1 profile domain-containing protein</fullName>
    </recommendedName>
</protein>
<keyword evidence="3 9" id="KW-0812">Transmembrane</keyword>
<dbReference type="InterPro" id="IPR000276">
    <property type="entry name" value="GPCR_Rhodpsn"/>
</dbReference>
<feature type="domain" description="G-protein coupled receptors family 1 profile" evidence="10">
    <location>
        <begin position="51"/>
        <end position="306"/>
    </location>
</feature>
<evidence type="ECO:0000256" key="5">
    <source>
        <dbReference type="ARBA" id="ARBA00023040"/>
    </source>
</evidence>
<reference evidence="11" key="1">
    <citation type="submission" date="2025-08" db="UniProtKB">
        <authorList>
            <consortium name="Ensembl"/>
        </authorList>
    </citation>
    <scope>IDENTIFICATION</scope>
</reference>
<dbReference type="Gene3D" id="1.20.1070.10">
    <property type="entry name" value="Rhodopsin 7-helix transmembrane proteins"/>
    <property type="match status" value="1"/>
</dbReference>
<dbReference type="AlphaFoldDB" id="A0A8C5AGQ2"/>
<name>A0A8C5AGQ2_GADMO</name>
<dbReference type="PANTHER" id="PTHR24231:SF15">
    <property type="entry name" value="2-OXOGLUTARATE RECEPTOR 1"/>
    <property type="match status" value="1"/>
</dbReference>
<feature type="transmembrane region" description="Helical" evidence="9">
    <location>
        <begin position="114"/>
        <end position="137"/>
    </location>
</feature>
<dbReference type="GO" id="GO:0004930">
    <property type="term" value="F:G protein-coupled receptor activity"/>
    <property type="evidence" value="ECO:0007669"/>
    <property type="project" value="UniProtKB-KW"/>
</dbReference>
<dbReference type="PRINTS" id="PR01157">
    <property type="entry name" value="P2YPURNOCPTR"/>
</dbReference>
<dbReference type="Pfam" id="PF00001">
    <property type="entry name" value="7tm_1"/>
    <property type="match status" value="1"/>
</dbReference>
<organism evidence="11 12">
    <name type="scientific">Gadus morhua</name>
    <name type="common">Atlantic cod</name>
    <dbReference type="NCBI Taxonomy" id="8049"/>
    <lineage>
        <taxon>Eukaryota</taxon>
        <taxon>Metazoa</taxon>
        <taxon>Chordata</taxon>
        <taxon>Craniata</taxon>
        <taxon>Vertebrata</taxon>
        <taxon>Euteleostomi</taxon>
        <taxon>Actinopterygii</taxon>
        <taxon>Neopterygii</taxon>
        <taxon>Teleostei</taxon>
        <taxon>Neoteleostei</taxon>
        <taxon>Acanthomorphata</taxon>
        <taxon>Zeiogadaria</taxon>
        <taxon>Gadariae</taxon>
        <taxon>Gadiformes</taxon>
        <taxon>Gadoidei</taxon>
        <taxon>Gadidae</taxon>
        <taxon>Gadus</taxon>
    </lineage>
</organism>
<dbReference type="Ensembl" id="ENSGMOT00000067241.1">
    <property type="protein sequence ID" value="ENSGMOP00000031385.1"/>
    <property type="gene ID" value="ENSGMOG00000024621.1"/>
</dbReference>
<feature type="transmembrane region" description="Helical" evidence="9">
    <location>
        <begin position="39"/>
        <end position="60"/>
    </location>
</feature>
<dbReference type="OMA" id="FVIIHPM"/>
<feature type="transmembrane region" description="Helical" evidence="9">
    <location>
        <begin position="149"/>
        <end position="173"/>
    </location>
</feature>
<evidence type="ECO:0000256" key="3">
    <source>
        <dbReference type="ARBA" id="ARBA00022692"/>
    </source>
</evidence>
<evidence type="ECO:0000256" key="4">
    <source>
        <dbReference type="ARBA" id="ARBA00022989"/>
    </source>
</evidence>
<keyword evidence="7" id="KW-0675">Receptor</keyword>
<evidence type="ECO:0000256" key="7">
    <source>
        <dbReference type="ARBA" id="ARBA00023170"/>
    </source>
</evidence>
<evidence type="ECO:0000256" key="6">
    <source>
        <dbReference type="ARBA" id="ARBA00023136"/>
    </source>
</evidence>
<feature type="transmembrane region" description="Helical" evidence="9">
    <location>
        <begin position="244"/>
        <end position="262"/>
    </location>
</feature>
<accession>A0A8C5AGQ2</accession>
<evidence type="ECO:0000313" key="12">
    <source>
        <dbReference type="Proteomes" id="UP000694546"/>
    </source>
</evidence>
<evidence type="ECO:0000259" key="10">
    <source>
        <dbReference type="PROSITE" id="PS50262"/>
    </source>
</evidence>
<keyword evidence="2" id="KW-1003">Cell membrane</keyword>
<dbReference type="GO" id="GO:0005886">
    <property type="term" value="C:plasma membrane"/>
    <property type="evidence" value="ECO:0007669"/>
    <property type="project" value="UniProtKB-SubCell"/>
</dbReference>
<keyword evidence="12" id="KW-1185">Reference proteome</keyword>
<keyword evidence="5" id="KW-0297">G-protein coupled receptor</keyword>